<feature type="transmembrane region" description="Helical" evidence="6">
    <location>
        <begin position="288"/>
        <end position="307"/>
    </location>
</feature>
<evidence type="ECO:0000256" key="3">
    <source>
        <dbReference type="ARBA" id="ARBA00022989"/>
    </source>
</evidence>
<feature type="transmembrane region" description="Helical" evidence="6">
    <location>
        <begin position="664"/>
        <end position="687"/>
    </location>
</feature>
<organism evidence="8 9">
    <name type="scientific">Blepharisma stoltei</name>
    <dbReference type="NCBI Taxonomy" id="1481888"/>
    <lineage>
        <taxon>Eukaryota</taxon>
        <taxon>Sar</taxon>
        <taxon>Alveolata</taxon>
        <taxon>Ciliophora</taxon>
        <taxon>Postciliodesmatophora</taxon>
        <taxon>Heterotrichea</taxon>
        <taxon>Heterotrichida</taxon>
        <taxon>Blepharismidae</taxon>
        <taxon>Blepharisma</taxon>
    </lineage>
</organism>
<dbReference type="InterPro" id="IPR007632">
    <property type="entry name" value="Anoctamin"/>
</dbReference>
<proteinExistence type="predicted"/>
<evidence type="ECO:0000256" key="2">
    <source>
        <dbReference type="ARBA" id="ARBA00022692"/>
    </source>
</evidence>
<feature type="region of interest" description="Disordered" evidence="5">
    <location>
        <begin position="1"/>
        <end position="25"/>
    </location>
</feature>
<protein>
    <recommendedName>
        <fullName evidence="7">Anoctamin transmembrane domain-containing protein</fullName>
    </recommendedName>
</protein>
<feature type="transmembrane region" description="Helical" evidence="6">
    <location>
        <begin position="475"/>
        <end position="493"/>
    </location>
</feature>
<keyword evidence="3 6" id="KW-1133">Transmembrane helix</keyword>
<keyword evidence="9" id="KW-1185">Reference proteome</keyword>
<reference evidence="8" key="1">
    <citation type="submission" date="2021-09" db="EMBL/GenBank/DDBJ databases">
        <authorList>
            <consortium name="AG Swart"/>
            <person name="Singh M."/>
            <person name="Singh A."/>
            <person name="Seah K."/>
            <person name="Emmerich C."/>
        </authorList>
    </citation>
    <scope>NUCLEOTIDE SEQUENCE</scope>
    <source>
        <strain evidence="8">ATCC30299</strain>
    </source>
</reference>
<dbReference type="Pfam" id="PF04547">
    <property type="entry name" value="Anoctamin"/>
    <property type="match status" value="1"/>
</dbReference>
<dbReference type="PANTHER" id="PTHR12308:SF73">
    <property type="entry name" value="ANOCTAMIN"/>
    <property type="match status" value="1"/>
</dbReference>
<evidence type="ECO:0000259" key="7">
    <source>
        <dbReference type="Pfam" id="PF04547"/>
    </source>
</evidence>
<feature type="transmembrane region" description="Helical" evidence="6">
    <location>
        <begin position="319"/>
        <end position="338"/>
    </location>
</feature>
<feature type="transmembrane region" description="Helical" evidence="6">
    <location>
        <begin position="578"/>
        <end position="608"/>
    </location>
</feature>
<dbReference type="InterPro" id="IPR049452">
    <property type="entry name" value="Anoctamin_TM"/>
</dbReference>
<feature type="domain" description="Anoctamin transmembrane" evidence="7">
    <location>
        <begin position="270"/>
        <end position="697"/>
    </location>
</feature>
<accession>A0AAU9IDK5</accession>
<evidence type="ECO:0000313" key="9">
    <source>
        <dbReference type="Proteomes" id="UP001162131"/>
    </source>
</evidence>
<evidence type="ECO:0000256" key="6">
    <source>
        <dbReference type="SAM" id="Phobius"/>
    </source>
</evidence>
<evidence type="ECO:0000256" key="5">
    <source>
        <dbReference type="SAM" id="MobiDB-lite"/>
    </source>
</evidence>
<comment type="caution">
    <text evidence="8">The sequence shown here is derived from an EMBL/GenBank/DDBJ whole genome shotgun (WGS) entry which is preliminary data.</text>
</comment>
<name>A0AAU9IDK5_9CILI</name>
<dbReference type="GO" id="GO:0005254">
    <property type="term" value="F:chloride channel activity"/>
    <property type="evidence" value="ECO:0007669"/>
    <property type="project" value="TreeGrafter"/>
</dbReference>
<dbReference type="GO" id="GO:0016020">
    <property type="term" value="C:membrane"/>
    <property type="evidence" value="ECO:0007669"/>
    <property type="project" value="UniProtKB-SubCell"/>
</dbReference>
<dbReference type="EMBL" id="CAJZBQ010000005">
    <property type="protein sequence ID" value="CAG9311960.1"/>
    <property type="molecule type" value="Genomic_DNA"/>
</dbReference>
<comment type="subcellular location">
    <subcellularLocation>
        <location evidence="1">Membrane</location>
        <topology evidence="1">Multi-pass membrane protein</topology>
    </subcellularLocation>
</comment>
<keyword evidence="2 6" id="KW-0812">Transmembrane</keyword>
<evidence type="ECO:0000256" key="1">
    <source>
        <dbReference type="ARBA" id="ARBA00004141"/>
    </source>
</evidence>
<feature type="transmembrane region" description="Helical" evidence="6">
    <location>
        <begin position="505"/>
        <end position="526"/>
    </location>
</feature>
<sequence>MNSKVKTVLPFDESNTSKGSSAKRKELESEKLHHYILVFNNPFDMESKNYKCELFDQDVPAGSAEKKFRRYFIISENDPIYQEGLGRIRGYFSTNPTIQMKIIIQEVLTTMLKIFQEHLQLNASVTVSVLGDKLFYKLSSSEHNLKVQADLVDYQLQFQSDPNDTLEFQKVAPYGPYERDVENKGDAKEYIYQRYDQFGNEFTDGSIFKYKDKARLVYSMITSVVDLGELTAKEILESQFPQHDKAILRYLDKEWVTFRHFWRAQKITKVKDYFGEKIAMYFAWLETYTAWLVIPSVIGSIFGIIIYSADNPESTAMNGAEVAFMLYAWMLSIGSTFMDQIWVRREKTLAWEWGVSEFEVHEEQRPEYKGVYQKDPISGKMKKINENEKHVCVKNMLSITMIAFFVSLVIASLIAIFIYRSYNNIDSWGPRVAGLFNAIQIKILNILYQKISAQLTDWENYESDSEYLNALTVKFFSFQFVNSYSSLFYIAFFKGRYEGCDNNDCMSELGLQLGVIFIISLLLNLIEMGYPIVEKYIKLYKENKRLKEMSAHIELAIEEYEYNLSEYETPLEDYMEVIIGYGYVVLFGISFPFSPLLTLLLCIIELRVDAWKLIKVSRRPFPHIDNSIGVWMVIIQIISFIGAGTNAGLIVFTRDVFHFDSTTDQWICFIIMEHILFLLKMILSVFIPDVPAIVRKGLQWSNRVRCEKLWGKLSDVDKEREARNLVFEPDKDKSHSVLFEIINKRDFNEESD</sequence>
<dbReference type="Proteomes" id="UP001162131">
    <property type="component" value="Unassembled WGS sequence"/>
</dbReference>
<gene>
    <name evidence="8" type="ORF">BSTOLATCC_MIC5219</name>
</gene>
<keyword evidence="4 6" id="KW-0472">Membrane</keyword>
<dbReference type="AlphaFoldDB" id="A0AAU9IDK5"/>
<evidence type="ECO:0000313" key="8">
    <source>
        <dbReference type="EMBL" id="CAG9311960.1"/>
    </source>
</evidence>
<dbReference type="PANTHER" id="PTHR12308">
    <property type="entry name" value="ANOCTAMIN"/>
    <property type="match status" value="1"/>
</dbReference>
<feature type="transmembrane region" description="Helical" evidence="6">
    <location>
        <begin position="397"/>
        <end position="419"/>
    </location>
</feature>
<feature type="transmembrane region" description="Helical" evidence="6">
    <location>
        <begin position="628"/>
        <end position="652"/>
    </location>
</feature>
<evidence type="ECO:0000256" key="4">
    <source>
        <dbReference type="ARBA" id="ARBA00023136"/>
    </source>
</evidence>